<protein>
    <submittedName>
        <fullName evidence="1">HAD-like protein</fullName>
    </submittedName>
</protein>
<organism evidence="1 2">
    <name type="scientific">Sporormia fimetaria CBS 119925</name>
    <dbReference type="NCBI Taxonomy" id="1340428"/>
    <lineage>
        <taxon>Eukaryota</taxon>
        <taxon>Fungi</taxon>
        <taxon>Dikarya</taxon>
        <taxon>Ascomycota</taxon>
        <taxon>Pezizomycotina</taxon>
        <taxon>Dothideomycetes</taxon>
        <taxon>Pleosporomycetidae</taxon>
        <taxon>Pleosporales</taxon>
        <taxon>Sporormiaceae</taxon>
        <taxon>Sporormia</taxon>
    </lineage>
</organism>
<evidence type="ECO:0000313" key="2">
    <source>
        <dbReference type="Proteomes" id="UP000799440"/>
    </source>
</evidence>
<dbReference type="InterPro" id="IPR006439">
    <property type="entry name" value="HAD-SF_hydro_IA"/>
</dbReference>
<evidence type="ECO:0000313" key="1">
    <source>
        <dbReference type="EMBL" id="KAF2746736.1"/>
    </source>
</evidence>
<reference evidence="1" key="1">
    <citation type="journal article" date="2020" name="Stud. Mycol.">
        <title>101 Dothideomycetes genomes: a test case for predicting lifestyles and emergence of pathogens.</title>
        <authorList>
            <person name="Haridas S."/>
            <person name="Albert R."/>
            <person name="Binder M."/>
            <person name="Bloem J."/>
            <person name="Labutti K."/>
            <person name="Salamov A."/>
            <person name="Andreopoulos B."/>
            <person name="Baker S."/>
            <person name="Barry K."/>
            <person name="Bills G."/>
            <person name="Bluhm B."/>
            <person name="Cannon C."/>
            <person name="Castanera R."/>
            <person name="Culley D."/>
            <person name="Daum C."/>
            <person name="Ezra D."/>
            <person name="Gonzalez J."/>
            <person name="Henrissat B."/>
            <person name="Kuo A."/>
            <person name="Liang C."/>
            <person name="Lipzen A."/>
            <person name="Lutzoni F."/>
            <person name="Magnuson J."/>
            <person name="Mondo S."/>
            <person name="Nolan M."/>
            <person name="Ohm R."/>
            <person name="Pangilinan J."/>
            <person name="Park H.-J."/>
            <person name="Ramirez L."/>
            <person name="Alfaro M."/>
            <person name="Sun H."/>
            <person name="Tritt A."/>
            <person name="Yoshinaga Y."/>
            <person name="Zwiers L.-H."/>
            <person name="Turgeon B."/>
            <person name="Goodwin S."/>
            <person name="Spatafora J."/>
            <person name="Crous P."/>
            <person name="Grigoriev I."/>
        </authorList>
    </citation>
    <scope>NUCLEOTIDE SEQUENCE</scope>
    <source>
        <strain evidence="1">CBS 119925</strain>
    </source>
</reference>
<dbReference type="InterPro" id="IPR036412">
    <property type="entry name" value="HAD-like_sf"/>
</dbReference>
<dbReference type="NCBIfam" id="TIGR01509">
    <property type="entry name" value="HAD-SF-IA-v3"/>
    <property type="match status" value="1"/>
</dbReference>
<dbReference type="EMBL" id="MU006576">
    <property type="protein sequence ID" value="KAF2746736.1"/>
    <property type="molecule type" value="Genomic_DNA"/>
</dbReference>
<dbReference type="SUPFAM" id="SSF56784">
    <property type="entry name" value="HAD-like"/>
    <property type="match status" value="1"/>
</dbReference>
<name>A0A6A6VA22_9PLEO</name>
<dbReference type="PANTHER" id="PTHR18901">
    <property type="entry name" value="2-DEOXYGLUCOSE-6-PHOSPHATE PHOSPHATASE 2"/>
    <property type="match status" value="1"/>
</dbReference>
<dbReference type="SFLD" id="SFLDS00003">
    <property type="entry name" value="Haloacid_Dehalogenase"/>
    <property type="match status" value="1"/>
</dbReference>
<proteinExistence type="predicted"/>
<dbReference type="Pfam" id="PF00702">
    <property type="entry name" value="Hydrolase"/>
    <property type="match status" value="1"/>
</dbReference>
<keyword evidence="2" id="KW-1185">Reference proteome</keyword>
<dbReference type="Gene3D" id="3.40.50.1000">
    <property type="entry name" value="HAD superfamily/HAD-like"/>
    <property type="match status" value="1"/>
</dbReference>
<sequence length="292" mass="32486">MAPDLPPVRACIFDVDGTLINSEDIYTDIYNTILREHGCKEYPWTIKALQQSRGTEGTRRLLKWANIPLSLEEWKAAEKQHIHLFANSELLPGVEQLLATLSTATTPSGRPVKLALASSAGRTLFNTKTGHLSCIQSAFQDTRFHVFGDDPEMHDARKKPCPDIFLLALKRINDSITSADAEKEPPLKPEECLVFEDSIAGVEAARRAGMRVIWVPHKGLARVCRGLEEKVLAGETEKEGVPPAFEEVNAEEEEVEDGKRKSVVSEDGWAEMRGDLEGFEWGRYGVSIQETS</sequence>
<dbReference type="OrthoDB" id="40579at2759"/>
<dbReference type="SFLD" id="SFLDG01129">
    <property type="entry name" value="C1.5:_HAD__Beta-PGM__Phosphata"/>
    <property type="match status" value="1"/>
</dbReference>
<dbReference type="GO" id="GO:0016791">
    <property type="term" value="F:phosphatase activity"/>
    <property type="evidence" value="ECO:0007669"/>
    <property type="project" value="UniProtKB-ARBA"/>
</dbReference>
<dbReference type="InterPro" id="IPR023214">
    <property type="entry name" value="HAD_sf"/>
</dbReference>
<gene>
    <name evidence="1" type="ORF">M011DRAFT_477960</name>
</gene>
<dbReference type="PANTHER" id="PTHR18901:SF38">
    <property type="entry name" value="PSEUDOURIDINE-5'-PHOSPHATASE"/>
    <property type="match status" value="1"/>
</dbReference>
<dbReference type="Gene3D" id="1.10.150.240">
    <property type="entry name" value="Putative phosphatase, domain 2"/>
    <property type="match status" value="1"/>
</dbReference>
<dbReference type="AlphaFoldDB" id="A0A6A6VA22"/>
<accession>A0A6A6VA22</accession>
<dbReference type="InterPro" id="IPR023198">
    <property type="entry name" value="PGP-like_dom2"/>
</dbReference>
<dbReference type="Proteomes" id="UP000799440">
    <property type="component" value="Unassembled WGS sequence"/>
</dbReference>